<proteinExistence type="predicted"/>
<reference evidence="1 2" key="1">
    <citation type="submission" date="2019-03" db="EMBL/GenBank/DDBJ databases">
        <authorList>
            <consortium name="Pathogen Informatics"/>
        </authorList>
    </citation>
    <scope>NUCLEOTIDE SEQUENCE [LARGE SCALE GENOMIC DNA]</scope>
    <source>
        <strain evidence="1 2">5012STDY7312589</strain>
    </source>
</reference>
<protein>
    <submittedName>
        <fullName evidence="1">Uncharacterized protein</fullName>
    </submittedName>
</protein>
<accession>A0AB74QP56</accession>
<sequence>MAISGEAAVVCGLVITSTFLLAAASIFAWRSASALSTALATMASICSCVNSCAMTEIGHSAATTAMAKGSFFTVFMVISL</sequence>
<evidence type="ECO:0000313" key="1">
    <source>
        <dbReference type="EMBL" id="VGC87226.1"/>
    </source>
</evidence>
<comment type="caution">
    <text evidence="1">The sequence shown here is derived from an EMBL/GenBank/DDBJ whole genome shotgun (WGS) entry which is preliminary data.</text>
</comment>
<evidence type="ECO:0000313" key="2">
    <source>
        <dbReference type="Proteomes" id="UP000294876"/>
    </source>
</evidence>
<organism evidence="1 2">
    <name type="scientific">Klebsiella pneumoniae</name>
    <dbReference type="NCBI Taxonomy" id="573"/>
    <lineage>
        <taxon>Bacteria</taxon>
        <taxon>Pseudomonadati</taxon>
        <taxon>Pseudomonadota</taxon>
        <taxon>Gammaproteobacteria</taxon>
        <taxon>Enterobacterales</taxon>
        <taxon>Enterobacteriaceae</taxon>
        <taxon>Klebsiella/Raoultella group</taxon>
        <taxon>Klebsiella</taxon>
        <taxon>Klebsiella pneumoniae complex</taxon>
    </lineage>
</organism>
<dbReference type="Proteomes" id="UP000294876">
    <property type="component" value="Unassembled WGS sequence"/>
</dbReference>
<dbReference type="EMBL" id="CAAGWG010000003">
    <property type="protein sequence ID" value="VGC87226.1"/>
    <property type="molecule type" value="Genomic_DNA"/>
</dbReference>
<gene>
    <name evidence="1" type="ORF">SAMEA104567804_01408</name>
</gene>
<dbReference type="AlphaFoldDB" id="A0AB74QP56"/>
<name>A0AB74QP56_KLEPN</name>